<keyword evidence="8 11" id="KW-0975">Bacterial flagellum</keyword>
<evidence type="ECO:0000256" key="5">
    <source>
        <dbReference type="ARBA" id="ARBA00022519"/>
    </source>
</evidence>
<evidence type="ECO:0000256" key="2">
    <source>
        <dbReference type="ARBA" id="ARBA00021898"/>
    </source>
</evidence>
<accession>A0A077AWR4</accession>
<evidence type="ECO:0000259" key="13">
    <source>
        <dbReference type="Pfam" id="PF01052"/>
    </source>
</evidence>
<dbReference type="Gene3D" id="3.40.1550.10">
    <property type="entry name" value="CheC-like"/>
    <property type="match status" value="1"/>
</dbReference>
<reference evidence="14 15" key="1">
    <citation type="submission" date="2014-07" db="EMBL/GenBank/DDBJ databases">
        <title>Comparative genomic insights into amoeba endosymbionts belonging to the families of Holosporaceae and Candidatus Midichloriaceae within Rickettsiales.</title>
        <authorList>
            <person name="Wang Z."/>
            <person name="Wu M."/>
        </authorList>
    </citation>
    <scope>NUCLEOTIDE SEQUENCE [LARGE SCALE GENOMIC DNA]</scope>
    <source>
        <strain evidence="14">PRA3</strain>
    </source>
</reference>
<dbReference type="InterPro" id="IPR001543">
    <property type="entry name" value="FliN-like_C"/>
</dbReference>
<evidence type="ECO:0000256" key="1">
    <source>
        <dbReference type="ARBA" id="ARBA00011049"/>
    </source>
</evidence>
<dbReference type="KEGG" id="paca:ID47_09560"/>
<dbReference type="PIRSF" id="PIRSF002888">
    <property type="entry name" value="FliM"/>
    <property type="match status" value="1"/>
</dbReference>
<dbReference type="Proteomes" id="UP000028926">
    <property type="component" value="Chromosome"/>
</dbReference>
<dbReference type="GO" id="GO:0003774">
    <property type="term" value="F:cytoskeletal motor activity"/>
    <property type="evidence" value="ECO:0007669"/>
    <property type="project" value="InterPro"/>
</dbReference>
<dbReference type="GO" id="GO:0071978">
    <property type="term" value="P:bacterial-type flagellum-dependent swarming motility"/>
    <property type="evidence" value="ECO:0007669"/>
    <property type="project" value="TreeGrafter"/>
</dbReference>
<dbReference type="EMBL" id="CP008941">
    <property type="protein sequence ID" value="AIK96921.1"/>
    <property type="molecule type" value="Genomic_DNA"/>
</dbReference>
<evidence type="ECO:0000256" key="6">
    <source>
        <dbReference type="ARBA" id="ARBA00022779"/>
    </source>
</evidence>
<keyword evidence="4 11" id="KW-0145">Chemotaxis</keyword>
<evidence type="ECO:0000256" key="8">
    <source>
        <dbReference type="ARBA" id="ARBA00023143"/>
    </source>
</evidence>
<protein>
    <recommendedName>
        <fullName evidence="2 10">Flagellar motor switch protein FliM</fullName>
    </recommendedName>
</protein>
<evidence type="ECO:0000256" key="4">
    <source>
        <dbReference type="ARBA" id="ARBA00022500"/>
    </source>
</evidence>
<evidence type="ECO:0000313" key="15">
    <source>
        <dbReference type="Proteomes" id="UP000028926"/>
    </source>
</evidence>
<dbReference type="NCBIfam" id="TIGR01397">
    <property type="entry name" value="fliM_switch"/>
    <property type="match status" value="1"/>
</dbReference>
<proteinExistence type="inferred from homology"/>
<evidence type="ECO:0000256" key="7">
    <source>
        <dbReference type="ARBA" id="ARBA00023136"/>
    </source>
</evidence>
<dbReference type="InterPro" id="IPR001689">
    <property type="entry name" value="Flag_FliM"/>
</dbReference>
<feature type="region of interest" description="Disordered" evidence="12">
    <location>
        <begin position="1"/>
        <end position="33"/>
    </location>
</feature>
<dbReference type="GO" id="GO:0009425">
    <property type="term" value="C:bacterial-type flagellum basal body"/>
    <property type="evidence" value="ECO:0007669"/>
    <property type="project" value="UniProtKB-SubCell"/>
</dbReference>
<dbReference type="PANTHER" id="PTHR30034:SF3">
    <property type="entry name" value="FLAGELLAR MOTOR SWITCH PROTEIN FLIM"/>
    <property type="match status" value="1"/>
</dbReference>
<dbReference type="Pfam" id="PF02154">
    <property type="entry name" value="FliM"/>
    <property type="match status" value="1"/>
</dbReference>
<dbReference type="PRINTS" id="PR00955">
    <property type="entry name" value="FLGMOTORFLIM"/>
</dbReference>
<evidence type="ECO:0000256" key="11">
    <source>
        <dbReference type="PIRNR" id="PIRNR002888"/>
    </source>
</evidence>
<dbReference type="SUPFAM" id="SSF101801">
    <property type="entry name" value="Surface presentation of antigens (SPOA)"/>
    <property type="match status" value="1"/>
</dbReference>
<dbReference type="RefSeq" id="WP_038465744.1">
    <property type="nucleotide sequence ID" value="NZ_CP008941.1"/>
</dbReference>
<keyword evidence="6 11" id="KW-0283">Flagellar rotation</keyword>
<dbReference type="STRING" id="91604.ID47_09560"/>
<keyword evidence="14" id="KW-0966">Cell projection</keyword>
<keyword evidence="15" id="KW-1185">Reference proteome</keyword>
<dbReference type="CDD" id="cd17908">
    <property type="entry name" value="FliM"/>
    <property type="match status" value="1"/>
</dbReference>
<feature type="compositionally biased region" description="Basic and acidic residues" evidence="12">
    <location>
        <begin position="1"/>
        <end position="10"/>
    </location>
</feature>
<dbReference type="OrthoDB" id="9806941at2"/>
<keyword evidence="3 11" id="KW-1003">Cell membrane</keyword>
<dbReference type="SUPFAM" id="SSF103039">
    <property type="entry name" value="CheC-like"/>
    <property type="match status" value="1"/>
</dbReference>
<keyword evidence="5 11" id="KW-0997">Cell inner membrane</keyword>
<comment type="subcellular location">
    <subcellularLocation>
        <location evidence="11">Cell inner membrane</location>
        <topology evidence="11">Peripheral membrane protein</topology>
    </subcellularLocation>
    <subcellularLocation>
        <location evidence="11">Bacterial flagellum basal body</location>
    </subcellularLocation>
</comment>
<dbReference type="InterPro" id="IPR028976">
    <property type="entry name" value="CheC-like_sf"/>
</dbReference>
<comment type="similarity">
    <text evidence="1 11">Belongs to the FliM family.</text>
</comment>
<dbReference type="GO" id="GO:0005886">
    <property type="term" value="C:plasma membrane"/>
    <property type="evidence" value="ECO:0007669"/>
    <property type="project" value="UniProtKB-SubCell"/>
</dbReference>
<evidence type="ECO:0000256" key="3">
    <source>
        <dbReference type="ARBA" id="ARBA00022475"/>
    </source>
</evidence>
<dbReference type="InterPro" id="IPR036429">
    <property type="entry name" value="SpoA-like_sf"/>
</dbReference>
<feature type="domain" description="Flagellar motor switch protein FliN-like C-terminal" evidence="13">
    <location>
        <begin position="268"/>
        <end position="338"/>
    </location>
</feature>
<evidence type="ECO:0000313" key="14">
    <source>
        <dbReference type="EMBL" id="AIK96921.1"/>
    </source>
</evidence>
<sequence>MSDQEDKPEIEIAEEQPLASETEADSNKAKSVYTDDSGSGFLKGSTSAQQGISSLVSSSAVYYERLPMLEVVFDRLVRLMTTTMRNFSGENVEISLESISSVRFGDYMNSIPVPAMVNVFLAEEWDNHGIVLVDTDLIYTMIDVLLGGRRGNAPMRFDNRHFTTIEMSLIERLVMVFLSDLSAAFDPICPITFRFDRMETNPKFASITRPTNVAVMVRLGVQLDTRGGCIELLVPYATLEPIRELLLQNFMGEKFGRDSIWESHLIKELLHTDLEVEAILDEIMLELSTVMDWKVGSQLQLNAKPESLVKIVCGDIPLFMGAVGKKAGNVAVKIDHIINNEEA</sequence>
<dbReference type="eggNOG" id="COG1868">
    <property type="taxonomic scope" value="Bacteria"/>
</dbReference>
<evidence type="ECO:0000256" key="10">
    <source>
        <dbReference type="NCBIfam" id="TIGR01397"/>
    </source>
</evidence>
<dbReference type="GO" id="GO:0050918">
    <property type="term" value="P:positive chemotaxis"/>
    <property type="evidence" value="ECO:0007669"/>
    <property type="project" value="TreeGrafter"/>
</dbReference>
<keyword evidence="14" id="KW-0282">Flagellum</keyword>
<name>A0A077AWR4_9PROT</name>
<keyword evidence="14" id="KW-0969">Cilium</keyword>
<dbReference type="HOGENOM" id="CLU_052646_2_0_5"/>
<dbReference type="Pfam" id="PF01052">
    <property type="entry name" value="FliMN_C"/>
    <property type="match status" value="1"/>
</dbReference>
<dbReference type="PANTHER" id="PTHR30034">
    <property type="entry name" value="FLAGELLAR MOTOR SWITCH PROTEIN FLIM"/>
    <property type="match status" value="1"/>
</dbReference>
<organism evidence="14 15">
    <name type="scientific">Candidatus Odyssella acanthamoebae</name>
    <dbReference type="NCBI Taxonomy" id="91604"/>
    <lineage>
        <taxon>Bacteria</taxon>
        <taxon>Pseudomonadati</taxon>
        <taxon>Pseudomonadota</taxon>
        <taxon>Alphaproteobacteria</taxon>
        <taxon>Holosporales</taxon>
        <taxon>Candidatus Paracaedibacteraceae</taxon>
        <taxon>Candidatus Odyssella</taxon>
    </lineage>
</organism>
<evidence type="ECO:0000256" key="9">
    <source>
        <dbReference type="ARBA" id="ARBA00025044"/>
    </source>
</evidence>
<keyword evidence="7 11" id="KW-0472">Membrane</keyword>
<comment type="function">
    <text evidence="9 11">FliM is one of three proteins (FliG, FliN, FliM) that forms the rotor-mounted switch complex (C ring), located at the base of the basal body. This complex interacts with the CheY and CheZ chemotaxis proteins, in addition to contacting components of the motor that determine the direction of flagellar rotation.</text>
</comment>
<gene>
    <name evidence="14" type="ORF">ID47_09560</name>
</gene>
<dbReference type="AlphaFoldDB" id="A0A077AWR4"/>
<evidence type="ECO:0000256" key="12">
    <source>
        <dbReference type="SAM" id="MobiDB-lite"/>
    </source>
</evidence>
<dbReference type="Gene3D" id="2.30.330.10">
    <property type="entry name" value="SpoA-like"/>
    <property type="match status" value="1"/>
</dbReference>